<evidence type="ECO:0000256" key="3">
    <source>
        <dbReference type="ARBA" id="ARBA00009295"/>
    </source>
</evidence>
<dbReference type="PIRSF" id="PIRSF015921">
    <property type="entry name" value="FA_sphinglp_des"/>
    <property type="match status" value="1"/>
</dbReference>
<evidence type="ECO:0000259" key="13">
    <source>
        <dbReference type="PROSITE" id="PS50255"/>
    </source>
</evidence>
<accession>A0A2T9ZCE9</accession>
<keyword evidence="6" id="KW-0479">Metal-binding</keyword>
<dbReference type="STRING" id="133381.A0A2T9ZCE9"/>
<feature type="transmembrane region" description="Helical" evidence="12">
    <location>
        <begin position="158"/>
        <end position="177"/>
    </location>
</feature>
<dbReference type="GO" id="GO:0016717">
    <property type="term" value="F:oxidoreductase activity, acting on paired donors, with oxidation of a pair of donors resulting in the reduction of molecular oxygen to two molecules of water"/>
    <property type="evidence" value="ECO:0007669"/>
    <property type="project" value="TreeGrafter"/>
</dbReference>
<organism evidence="14 15">
    <name type="scientific">Smittium megazygosporum</name>
    <dbReference type="NCBI Taxonomy" id="133381"/>
    <lineage>
        <taxon>Eukaryota</taxon>
        <taxon>Fungi</taxon>
        <taxon>Fungi incertae sedis</taxon>
        <taxon>Zoopagomycota</taxon>
        <taxon>Kickxellomycotina</taxon>
        <taxon>Harpellomycetes</taxon>
        <taxon>Harpellales</taxon>
        <taxon>Legeriomycetaceae</taxon>
        <taxon>Smittium</taxon>
    </lineage>
</organism>
<evidence type="ECO:0000256" key="9">
    <source>
        <dbReference type="ARBA" id="ARBA00023004"/>
    </source>
</evidence>
<evidence type="ECO:0000256" key="12">
    <source>
        <dbReference type="SAM" id="Phobius"/>
    </source>
</evidence>
<dbReference type="Pfam" id="PF00173">
    <property type="entry name" value="Cyt-b5"/>
    <property type="match status" value="1"/>
</dbReference>
<dbReference type="CDD" id="cd03506">
    <property type="entry name" value="Delta6-FADS-like"/>
    <property type="match status" value="1"/>
</dbReference>
<keyword evidence="9" id="KW-0408">Iron</keyword>
<dbReference type="EMBL" id="MBFS01000542">
    <property type="protein sequence ID" value="PVV02261.1"/>
    <property type="molecule type" value="Genomic_DNA"/>
</dbReference>
<dbReference type="PANTHER" id="PTHR19353:SF30">
    <property type="entry name" value="DELTA 8-(E)-SPHINGOLIPID DESATURASE"/>
    <property type="match status" value="1"/>
</dbReference>
<evidence type="ECO:0000256" key="8">
    <source>
        <dbReference type="ARBA" id="ARBA00023002"/>
    </source>
</evidence>
<dbReference type="InterPro" id="IPR001199">
    <property type="entry name" value="Cyt_B5-like_heme/steroid-bd"/>
</dbReference>
<keyword evidence="8" id="KW-0560">Oxidoreductase</keyword>
<dbReference type="AlphaFoldDB" id="A0A2T9ZCE9"/>
<feature type="domain" description="Cytochrome b5 heme-binding" evidence="13">
    <location>
        <begin position="17"/>
        <end position="93"/>
    </location>
</feature>
<proteinExistence type="inferred from homology"/>
<evidence type="ECO:0000256" key="7">
    <source>
        <dbReference type="ARBA" id="ARBA00022989"/>
    </source>
</evidence>
<keyword evidence="11 12" id="KW-0472">Membrane</keyword>
<protein>
    <recommendedName>
        <fullName evidence="13">Cytochrome b5 heme-binding domain-containing protein</fullName>
    </recommendedName>
</protein>
<keyword evidence="15" id="KW-1185">Reference proteome</keyword>
<comment type="subcellular location">
    <subcellularLocation>
        <location evidence="1">Membrane</location>
        <topology evidence="1">Multi-pass membrane protein</topology>
    </subcellularLocation>
</comment>
<evidence type="ECO:0000313" key="14">
    <source>
        <dbReference type="EMBL" id="PVV02261.1"/>
    </source>
</evidence>
<dbReference type="OrthoDB" id="260091at2759"/>
<comment type="similarity">
    <text evidence="3">Belongs to the fatty acid desaturase type 1 family.</text>
</comment>
<evidence type="ECO:0000256" key="4">
    <source>
        <dbReference type="ARBA" id="ARBA00022617"/>
    </source>
</evidence>
<evidence type="ECO:0000256" key="2">
    <source>
        <dbReference type="ARBA" id="ARBA00005189"/>
    </source>
</evidence>
<dbReference type="InterPro" id="IPR012171">
    <property type="entry name" value="Fatty_acid_desaturase"/>
</dbReference>
<keyword evidence="10" id="KW-0443">Lipid metabolism</keyword>
<dbReference type="Proteomes" id="UP000245609">
    <property type="component" value="Unassembled WGS sequence"/>
</dbReference>
<comment type="caution">
    <text evidence="14">The sequence shown here is derived from an EMBL/GenBank/DDBJ whole genome shotgun (WGS) entry which is preliminary data.</text>
</comment>
<dbReference type="Gene3D" id="3.10.120.10">
    <property type="entry name" value="Cytochrome b5-like heme/steroid binding domain"/>
    <property type="match status" value="1"/>
</dbReference>
<reference evidence="14 15" key="1">
    <citation type="journal article" date="2018" name="MBio">
        <title>Comparative Genomics Reveals the Core Gene Toolbox for the Fungus-Insect Symbiosis.</title>
        <authorList>
            <person name="Wang Y."/>
            <person name="Stata M."/>
            <person name="Wang W."/>
            <person name="Stajich J.E."/>
            <person name="White M.M."/>
            <person name="Moncalvo J.M."/>
        </authorList>
    </citation>
    <scope>NUCLEOTIDE SEQUENCE [LARGE SCALE GENOMIC DNA]</scope>
    <source>
        <strain evidence="14 15">SC-DP-2</strain>
    </source>
</reference>
<keyword evidence="5 12" id="KW-0812">Transmembrane</keyword>
<evidence type="ECO:0000256" key="11">
    <source>
        <dbReference type="ARBA" id="ARBA00023136"/>
    </source>
</evidence>
<name>A0A2T9ZCE9_9FUNG</name>
<evidence type="ECO:0000256" key="1">
    <source>
        <dbReference type="ARBA" id="ARBA00004141"/>
    </source>
</evidence>
<dbReference type="GO" id="GO:0046872">
    <property type="term" value="F:metal ion binding"/>
    <property type="evidence" value="ECO:0007669"/>
    <property type="project" value="UniProtKB-KW"/>
</dbReference>
<dbReference type="SUPFAM" id="SSF55856">
    <property type="entry name" value="Cytochrome b5-like heme/steroid binding domain"/>
    <property type="match status" value="1"/>
</dbReference>
<evidence type="ECO:0000256" key="5">
    <source>
        <dbReference type="ARBA" id="ARBA00022692"/>
    </source>
</evidence>
<gene>
    <name evidence="14" type="ORF">BB560_003291</name>
</gene>
<dbReference type="SMART" id="SM01117">
    <property type="entry name" value="Cyt-b5"/>
    <property type="match status" value="1"/>
</dbReference>
<dbReference type="GO" id="GO:0016020">
    <property type="term" value="C:membrane"/>
    <property type="evidence" value="ECO:0007669"/>
    <property type="project" value="UniProtKB-SubCell"/>
</dbReference>
<keyword evidence="4" id="KW-0349">Heme</keyword>
<evidence type="ECO:0000256" key="6">
    <source>
        <dbReference type="ARBA" id="ARBA00022723"/>
    </source>
</evidence>
<dbReference type="Pfam" id="PF00487">
    <property type="entry name" value="FA_desaturase"/>
    <property type="match status" value="1"/>
</dbReference>
<dbReference type="InterPro" id="IPR036400">
    <property type="entry name" value="Cyt_B5-like_heme/steroid_sf"/>
</dbReference>
<dbReference type="InterPro" id="IPR005804">
    <property type="entry name" value="FA_desaturase_dom"/>
</dbReference>
<dbReference type="PROSITE" id="PS50255">
    <property type="entry name" value="CYTOCHROME_B5_2"/>
    <property type="match status" value="1"/>
</dbReference>
<sequence length="481" mass="56000">MEKYPYNLPRLEVNKELPVYTCQEFRERILDGEYLVIFDGYILKLNSLISNHPGGPLAVFHAVGKDATDEMRAMHPDIVVSERMHRYVVAKYAKDEKGVSFVEDLKLTFSKPTPVDSTVSSEKPIDYEAAQEDYRKLMVFLRDNKFFECNYMHYYKEMFRLACLAFGIFAFILWFGKESTLKVVLSACCASIFWQQAAFCAHDLGHSAVTANRTADTRLGIILGGVFGGLSVGWWKKSHNVHHIVTNQPENDPDIQHLPFFAISPVFVNNLTSTYYEKTLVFDRASEIFVSMQDRLYYIILIFGRFNLYAESWKYLLGKGYVPFRYTEFVSLPIFWMWYLWLLSHLSSWKLMLIHLLVSHGVSSILHIQITLSHFGMPVTSPDPKNETFIARQVRTSMNVDCHPLVDWFHGGLQFQIEHHLFPRLPRHNLRNVRPYVKELCKKHNINYIEEYFIDGNIFVLKKLRETADFVKLYISSSSKS</sequence>
<comment type="pathway">
    <text evidence="2">Lipid metabolism.</text>
</comment>
<dbReference type="PANTHER" id="PTHR19353">
    <property type="entry name" value="FATTY ACID DESATURASE 2"/>
    <property type="match status" value="1"/>
</dbReference>
<keyword evidence="7 12" id="KW-1133">Transmembrane helix</keyword>
<evidence type="ECO:0000256" key="10">
    <source>
        <dbReference type="ARBA" id="ARBA00023098"/>
    </source>
</evidence>
<dbReference type="GO" id="GO:0006629">
    <property type="term" value="P:lipid metabolic process"/>
    <property type="evidence" value="ECO:0007669"/>
    <property type="project" value="UniProtKB-KW"/>
</dbReference>
<evidence type="ECO:0000313" key="15">
    <source>
        <dbReference type="Proteomes" id="UP000245609"/>
    </source>
</evidence>